<dbReference type="EMBL" id="UZAL01048073">
    <property type="protein sequence ID" value="VDP85409.1"/>
    <property type="molecule type" value="Genomic_DNA"/>
</dbReference>
<accession>A0A183Q4Y6</accession>
<reference evidence="1 2" key="1">
    <citation type="submission" date="2018-11" db="EMBL/GenBank/DDBJ databases">
        <authorList>
            <consortium name="Pathogen Informatics"/>
        </authorList>
    </citation>
    <scope>NUCLEOTIDE SEQUENCE [LARGE SCALE GENOMIC DNA]</scope>
    <source>
        <strain>Denwood</strain>
        <strain evidence="2">Zambia</strain>
    </source>
</reference>
<organism evidence="1 2">
    <name type="scientific">Schistosoma mattheei</name>
    <dbReference type="NCBI Taxonomy" id="31246"/>
    <lineage>
        <taxon>Eukaryota</taxon>
        <taxon>Metazoa</taxon>
        <taxon>Spiralia</taxon>
        <taxon>Lophotrochozoa</taxon>
        <taxon>Platyhelminthes</taxon>
        <taxon>Trematoda</taxon>
        <taxon>Digenea</taxon>
        <taxon>Strigeidida</taxon>
        <taxon>Schistosomatoidea</taxon>
        <taxon>Schistosomatidae</taxon>
        <taxon>Schistosoma</taxon>
    </lineage>
</organism>
<gene>
    <name evidence="1" type="ORF">SMTD_LOCUS21672</name>
</gene>
<dbReference type="Proteomes" id="UP000269396">
    <property type="component" value="Unassembled WGS sequence"/>
</dbReference>
<dbReference type="AlphaFoldDB" id="A0A183Q4Y6"/>
<name>A0A183Q4Y6_9TREM</name>
<evidence type="ECO:0000313" key="2">
    <source>
        <dbReference type="Proteomes" id="UP000269396"/>
    </source>
</evidence>
<proteinExistence type="predicted"/>
<protein>
    <submittedName>
        <fullName evidence="1">Uncharacterized protein</fullName>
    </submittedName>
</protein>
<sequence length="70" mass="7886">MSEPGNLSDEPILDSKVKCNIGEPSQDEIEGMIMLKLSPVMFRILCGVRVEHLASVILLFSDRYSYLSRN</sequence>
<evidence type="ECO:0000313" key="1">
    <source>
        <dbReference type="EMBL" id="VDP85409.1"/>
    </source>
</evidence>
<keyword evidence="2" id="KW-1185">Reference proteome</keyword>